<gene>
    <name evidence="2" type="ORF">WMY93_031628</name>
</gene>
<evidence type="ECO:0000313" key="3">
    <source>
        <dbReference type="Proteomes" id="UP001460270"/>
    </source>
</evidence>
<dbReference type="Pfam" id="PF15502">
    <property type="entry name" value="MPLKIP"/>
    <property type="match status" value="1"/>
</dbReference>
<proteinExistence type="predicted"/>
<dbReference type="EMBL" id="JBBPFD010000680">
    <property type="protein sequence ID" value="KAK7877616.1"/>
    <property type="molecule type" value="Genomic_DNA"/>
</dbReference>
<organism evidence="2 3">
    <name type="scientific">Mugilogobius chulae</name>
    <name type="common">yellowstripe goby</name>
    <dbReference type="NCBI Taxonomy" id="88201"/>
    <lineage>
        <taxon>Eukaryota</taxon>
        <taxon>Metazoa</taxon>
        <taxon>Chordata</taxon>
        <taxon>Craniata</taxon>
        <taxon>Vertebrata</taxon>
        <taxon>Euteleostomi</taxon>
        <taxon>Actinopterygii</taxon>
        <taxon>Neopterygii</taxon>
        <taxon>Teleostei</taxon>
        <taxon>Neoteleostei</taxon>
        <taxon>Acanthomorphata</taxon>
        <taxon>Gobiaria</taxon>
        <taxon>Gobiiformes</taxon>
        <taxon>Gobioidei</taxon>
        <taxon>Gobiidae</taxon>
        <taxon>Gobionellinae</taxon>
        <taxon>Mugilogobius</taxon>
    </lineage>
</organism>
<keyword evidence="3" id="KW-1185">Reference proteome</keyword>
<feature type="compositionally biased region" description="Gly residues" evidence="1">
    <location>
        <begin position="68"/>
        <end position="78"/>
    </location>
</feature>
<feature type="region of interest" description="Disordered" evidence="1">
    <location>
        <begin position="122"/>
        <end position="154"/>
    </location>
</feature>
<reference evidence="3" key="1">
    <citation type="submission" date="2024-04" db="EMBL/GenBank/DDBJ databases">
        <title>Salinicola lusitanus LLJ914,a marine bacterium isolated from the Okinawa Trough.</title>
        <authorList>
            <person name="Li J."/>
        </authorList>
    </citation>
    <scope>NUCLEOTIDE SEQUENCE [LARGE SCALE GENOMIC DNA]</scope>
</reference>
<dbReference type="InterPro" id="IPR028265">
    <property type="entry name" value="TTDN1/SICKLE"/>
</dbReference>
<dbReference type="AlphaFoldDB" id="A0AAW0MLI9"/>
<name>A0AAW0MLI9_9GOBI</name>
<dbReference type="Proteomes" id="UP001460270">
    <property type="component" value="Unassembled WGS sequence"/>
</dbReference>
<sequence length="154" mass="16528">MHRAPGYSPGFSPGRRASPRGWRPPGHAHGGHGGRYGGSPRFSPPGFSPQGFSPPGGFQGPGFSSPGGFQGPGRGQRGSPGFRGRRWEQEPRRGGFSPADRSQENVSVEKYFSLSMIQDPWKDLSPVSKDQLQTGSKPGLRPEPGVQRPAPDRL</sequence>
<feature type="region of interest" description="Disordered" evidence="1">
    <location>
        <begin position="1"/>
        <end position="106"/>
    </location>
</feature>
<protein>
    <submittedName>
        <fullName evidence="2">Uncharacterized protein</fullName>
    </submittedName>
</protein>
<evidence type="ECO:0000313" key="2">
    <source>
        <dbReference type="EMBL" id="KAK7877616.1"/>
    </source>
</evidence>
<accession>A0AAW0MLI9</accession>
<comment type="caution">
    <text evidence="2">The sequence shown here is derived from an EMBL/GenBank/DDBJ whole genome shotgun (WGS) entry which is preliminary data.</text>
</comment>
<evidence type="ECO:0000256" key="1">
    <source>
        <dbReference type="SAM" id="MobiDB-lite"/>
    </source>
</evidence>
<feature type="compositionally biased region" description="Low complexity" evidence="1">
    <location>
        <begin position="48"/>
        <end position="67"/>
    </location>
</feature>